<evidence type="ECO:0000313" key="2">
    <source>
        <dbReference type="WBParaSite" id="PS1159_v2.g12393.t1"/>
    </source>
</evidence>
<dbReference type="WBParaSite" id="PS1159_v2.g12393.t1">
    <property type="protein sequence ID" value="PS1159_v2.g12393.t1"/>
    <property type="gene ID" value="PS1159_v2.g12393"/>
</dbReference>
<name>A0AC35F262_9BILA</name>
<accession>A0AC35F262</accession>
<dbReference type="Proteomes" id="UP000887580">
    <property type="component" value="Unplaced"/>
</dbReference>
<protein>
    <submittedName>
        <fullName evidence="2">Uncharacterized protein</fullName>
    </submittedName>
</protein>
<sequence>MIKSIAPYFYIHKLTIILLLYANFLAVFAEPNEFCEINKIYYSNESCHIDSAIFQKMITKNYLCSNGALLGFYPPSDAYIFLIQDYKQLKLNFYKSETLIDEKIIPVNLKNITVLEAVIKQQVIFVQYIKNDTMNTLVLNNVESSKISSSIFDWGHINQTLYIQTCDYFYTFTSHIRTLITDKMEYIINSFNSTQKNYTYDATITSLEVISPYKINIKTDTGLNIPFQFGILPTATAVTATETSNSYADSGFSYYVNIFINVFITLIIIITVIGLYHFRKKMCFCKKSENLQRQQYEMCQIITADPPGLPQTIQIARVPKKCEELRHGLGPEAVVQKELPPSVFMAEQLQIYGEVKEACDRVGWDIIGSIGNISTQIVPSSRIMEWKKQKTAADETYNVRLEKIKELQTTIRKIVNHIGRKEFSDNDLMLIDMDYDKCEAVLSEEIVQHFKDLHTRVHQSYTQLFENTDKNMGLEDGL</sequence>
<proteinExistence type="predicted"/>
<reference evidence="2" key="1">
    <citation type="submission" date="2022-11" db="UniProtKB">
        <authorList>
            <consortium name="WormBaseParasite"/>
        </authorList>
    </citation>
    <scope>IDENTIFICATION</scope>
</reference>
<evidence type="ECO:0000313" key="1">
    <source>
        <dbReference type="Proteomes" id="UP000887580"/>
    </source>
</evidence>
<organism evidence="1 2">
    <name type="scientific">Panagrolaimus sp. PS1159</name>
    <dbReference type="NCBI Taxonomy" id="55785"/>
    <lineage>
        <taxon>Eukaryota</taxon>
        <taxon>Metazoa</taxon>
        <taxon>Ecdysozoa</taxon>
        <taxon>Nematoda</taxon>
        <taxon>Chromadorea</taxon>
        <taxon>Rhabditida</taxon>
        <taxon>Tylenchina</taxon>
        <taxon>Panagrolaimomorpha</taxon>
        <taxon>Panagrolaimoidea</taxon>
        <taxon>Panagrolaimidae</taxon>
        <taxon>Panagrolaimus</taxon>
    </lineage>
</organism>